<organism evidence="2 3">
    <name type="scientific">Chitinophaga jiangningensis</name>
    <dbReference type="NCBI Taxonomy" id="1419482"/>
    <lineage>
        <taxon>Bacteria</taxon>
        <taxon>Pseudomonadati</taxon>
        <taxon>Bacteroidota</taxon>
        <taxon>Chitinophagia</taxon>
        <taxon>Chitinophagales</taxon>
        <taxon>Chitinophagaceae</taxon>
        <taxon>Chitinophaga</taxon>
    </lineage>
</organism>
<proteinExistence type="predicted"/>
<feature type="region of interest" description="Disordered" evidence="1">
    <location>
        <begin position="117"/>
        <end position="148"/>
    </location>
</feature>
<dbReference type="Gene3D" id="1.10.530.10">
    <property type="match status" value="1"/>
</dbReference>
<gene>
    <name evidence="2" type="ORF">SAMN05444266_10538</name>
</gene>
<dbReference type="Pfam" id="PF14107">
    <property type="entry name" value="DUF4280"/>
    <property type="match status" value="1"/>
</dbReference>
<dbReference type="SUPFAM" id="SSF53955">
    <property type="entry name" value="Lysozyme-like"/>
    <property type="match status" value="1"/>
</dbReference>
<sequence length="873" mass="98003">MNIVNQPLHLVCEGALCTCSQSLNPAPVALQVPGKTKLYLQSSSGKPVATTAGINIAALNFNLCKIPDPKNPTPCTPVLQWKDHYENISLPGNVHPLTEKSSATCSRGGKISIIQHGQQPVGGQVTKEESPTPVTASMEPSPEPEVVAPSPAMRSARWEDDSQQLKVVTGWQELSYLHLALEDAEGLVLEIEIIATDNYRRELHSLVPKAAYTVTDGTILIPFRAIRKEALLKDGDLIYARIHSESPVKKLRSLHPTRPLLFRDAPKIREVRFSRNNNPVITARYGDTLSCRIVAQNMCRQKVAVQIKRLEKKNGHDLEQLDSVMYSNTFQVNDHGYIQFDFTIEKAWEQDYEERVQRFYAAIKTESWYSWWQTVSAFPVIAPLAKKRVSPALIGSEAKSDKKTICPACAEPVTMEQIRQMSVDARGTPFLKDDRIISAALPFLNQYRHEFRLDTCCRKAHFLAQLATETRFGTLEENFNYKASVLVKKFRRFRQGQGRINAGNWGRSETSDVPVSAENQQHIANWAYAKINGNGDYDSKDGYRFKGRGFIQLTGRGNYKEATRLFNKWIPDRKVDWEAHPGDISEKPLDAMAAAMIYWRSHSLFLRAEFADEYAVESVSRPINAALDNIVERKRFFREAVDAFGVKACKHYNQRKWQEPVMDTVVVVSGKAERVGGSCYVKKGKGEPGGKAWPVYKSSVFRRMSIPVYKNLLAQNALPPPDYVTYLTRDGHGEDYGMHSSERYGSMNECPPGEYYLNRGIDGQKYNMYISDSPGSGSATINGPDGERSGIAIHGGWPIGSIGCLTTHTNGYKPAQNALVQELHANIPELDKAVQEEGVRHVRIILEPREVVSEKWYKKSLGDTKWTGLLPVK</sequence>
<dbReference type="RefSeq" id="WP_073081510.1">
    <property type="nucleotide sequence ID" value="NZ_FRBL01000005.1"/>
</dbReference>
<dbReference type="STRING" id="1419482.SAMN05444266_10538"/>
<evidence type="ECO:0000313" key="2">
    <source>
        <dbReference type="EMBL" id="SHL80181.1"/>
    </source>
</evidence>
<evidence type="ECO:0000313" key="3">
    <source>
        <dbReference type="Proteomes" id="UP000184420"/>
    </source>
</evidence>
<keyword evidence="3" id="KW-1185">Reference proteome</keyword>
<dbReference type="InterPro" id="IPR023346">
    <property type="entry name" value="Lysozyme-like_dom_sf"/>
</dbReference>
<protein>
    <submittedName>
        <fullName evidence="2">Predicted chitinase</fullName>
    </submittedName>
</protein>
<name>A0A1M7DKY1_9BACT</name>
<accession>A0A1M7DKY1</accession>
<dbReference type="Proteomes" id="UP000184420">
    <property type="component" value="Unassembled WGS sequence"/>
</dbReference>
<reference evidence="2 3" key="1">
    <citation type="submission" date="2016-11" db="EMBL/GenBank/DDBJ databases">
        <authorList>
            <person name="Jaros S."/>
            <person name="Januszkiewicz K."/>
            <person name="Wedrychowicz H."/>
        </authorList>
    </citation>
    <scope>NUCLEOTIDE SEQUENCE [LARGE SCALE GENOMIC DNA]</scope>
    <source>
        <strain evidence="2 3">DSM 27406</strain>
    </source>
</reference>
<dbReference type="EMBL" id="FRBL01000005">
    <property type="protein sequence ID" value="SHL80181.1"/>
    <property type="molecule type" value="Genomic_DNA"/>
</dbReference>
<dbReference type="AlphaFoldDB" id="A0A1M7DKY1"/>
<dbReference type="InterPro" id="IPR025460">
    <property type="entry name" value="DUF4280"/>
</dbReference>
<evidence type="ECO:0000256" key="1">
    <source>
        <dbReference type="SAM" id="MobiDB-lite"/>
    </source>
</evidence>
<feature type="compositionally biased region" description="Low complexity" evidence="1">
    <location>
        <begin position="136"/>
        <end position="148"/>
    </location>
</feature>
<dbReference type="OrthoDB" id="882303at2"/>